<reference evidence="2" key="1">
    <citation type="submission" date="2015-04" db="UniProtKB">
        <authorList>
            <consortium name="EnsemblPlants"/>
        </authorList>
    </citation>
    <scope>IDENTIFICATION</scope>
    <source>
        <strain evidence="2">SL10</strain>
    </source>
</reference>
<dbReference type="AlphaFoldDB" id="A0A0E0FFZ8"/>
<dbReference type="Gramene" id="ONIVA01G02790.1">
    <property type="protein sequence ID" value="ONIVA01G02790.1"/>
    <property type="gene ID" value="ONIVA01G02790"/>
</dbReference>
<name>A0A0E0FFZ8_ORYNI</name>
<evidence type="ECO:0000313" key="3">
    <source>
        <dbReference type="Proteomes" id="UP000006591"/>
    </source>
</evidence>
<evidence type="ECO:0000313" key="2">
    <source>
        <dbReference type="EnsemblPlants" id="ONIVA01G02790.1"/>
    </source>
</evidence>
<feature type="transmembrane region" description="Helical" evidence="1">
    <location>
        <begin position="74"/>
        <end position="93"/>
    </location>
</feature>
<dbReference type="EnsemblPlants" id="ONIVA01G02790.1">
    <property type="protein sequence ID" value="ONIVA01G02790.1"/>
    <property type="gene ID" value="ONIVA01G02790"/>
</dbReference>
<keyword evidence="3" id="KW-1185">Reference proteome</keyword>
<keyword evidence="1" id="KW-0472">Membrane</keyword>
<evidence type="ECO:0000256" key="1">
    <source>
        <dbReference type="SAM" id="Phobius"/>
    </source>
</evidence>
<sequence>MLGAIPPLTAMLDESGCGSCGDVDAAGSSGGEAWGAAAADPEAGDLAAVKLGGRESCGGGSGAGDLPIQPLRRWWAIGLGAPAVVAVLLLPLCSIRLFHAWMQVAQSTEVWCEHNARIFRHKVSTLALILAKIEEEARAWAKVEQLNSKSSEF</sequence>
<keyword evidence="1" id="KW-0812">Transmembrane</keyword>
<keyword evidence="1" id="KW-1133">Transmembrane helix</keyword>
<protein>
    <submittedName>
        <fullName evidence="2">Uncharacterized protein</fullName>
    </submittedName>
</protein>
<proteinExistence type="predicted"/>
<reference evidence="2" key="2">
    <citation type="submission" date="2018-04" db="EMBL/GenBank/DDBJ databases">
        <title>OnivRS2 (Oryza nivara Reference Sequence Version 2).</title>
        <authorList>
            <person name="Zhang J."/>
            <person name="Kudrna D."/>
            <person name="Lee S."/>
            <person name="Talag J."/>
            <person name="Rajasekar S."/>
            <person name="Welchert J."/>
            <person name="Hsing Y.-I."/>
            <person name="Wing R.A."/>
        </authorList>
    </citation>
    <scope>NUCLEOTIDE SEQUENCE [LARGE SCALE GENOMIC DNA]</scope>
</reference>
<organism evidence="2">
    <name type="scientific">Oryza nivara</name>
    <name type="common">Indian wild rice</name>
    <name type="synonym">Oryza sativa f. spontanea</name>
    <dbReference type="NCBI Taxonomy" id="4536"/>
    <lineage>
        <taxon>Eukaryota</taxon>
        <taxon>Viridiplantae</taxon>
        <taxon>Streptophyta</taxon>
        <taxon>Embryophyta</taxon>
        <taxon>Tracheophyta</taxon>
        <taxon>Spermatophyta</taxon>
        <taxon>Magnoliopsida</taxon>
        <taxon>Liliopsida</taxon>
        <taxon>Poales</taxon>
        <taxon>Poaceae</taxon>
        <taxon>BOP clade</taxon>
        <taxon>Oryzoideae</taxon>
        <taxon>Oryzeae</taxon>
        <taxon>Oryzinae</taxon>
        <taxon>Oryza</taxon>
    </lineage>
</organism>
<dbReference type="HOGENOM" id="CLU_1716172_0_0_1"/>
<dbReference type="Proteomes" id="UP000006591">
    <property type="component" value="Chromosome 1"/>
</dbReference>
<accession>A0A0E0FFZ8</accession>